<protein>
    <submittedName>
        <fullName evidence="1">Uncharacterized protein</fullName>
    </submittedName>
</protein>
<name>A0ACC0ZDA6_9ROSI</name>
<evidence type="ECO:0000313" key="1">
    <source>
        <dbReference type="EMBL" id="KAJ0048528.1"/>
    </source>
</evidence>
<dbReference type="Proteomes" id="UP001163603">
    <property type="component" value="Chromosome 2"/>
</dbReference>
<proteinExistence type="predicted"/>
<keyword evidence="2" id="KW-1185">Reference proteome</keyword>
<evidence type="ECO:0000313" key="2">
    <source>
        <dbReference type="Proteomes" id="UP001163603"/>
    </source>
</evidence>
<accession>A0ACC0ZDA6</accession>
<gene>
    <name evidence="1" type="ORF">Pint_17085</name>
</gene>
<dbReference type="EMBL" id="CM047737">
    <property type="protein sequence ID" value="KAJ0048528.1"/>
    <property type="molecule type" value="Genomic_DNA"/>
</dbReference>
<sequence>MLVVNGAAPFFGCIVGRVANRIREGKFTLDGTKYTLPVNKLPNSLHVPIKTVVVQQKLVFCFQAGGFKGYDKVIWKVAEQKNGENPSITFKYHSRDGEEG</sequence>
<reference evidence="2" key="1">
    <citation type="journal article" date="2023" name="G3 (Bethesda)">
        <title>Genome assembly and association tests identify interacting loci associated with vigor, precocity, and sex in interspecific pistachio rootstocks.</title>
        <authorList>
            <person name="Palmer W."/>
            <person name="Jacygrad E."/>
            <person name="Sagayaradj S."/>
            <person name="Cavanaugh K."/>
            <person name="Han R."/>
            <person name="Bertier L."/>
            <person name="Beede B."/>
            <person name="Kafkas S."/>
            <person name="Golino D."/>
            <person name="Preece J."/>
            <person name="Michelmore R."/>
        </authorList>
    </citation>
    <scope>NUCLEOTIDE SEQUENCE [LARGE SCALE GENOMIC DNA]</scope>
</reference>
<comment type="caution">
    <text evidence="1">The sequence shown here is derived from an EMBL/GenBank/DDBJ whole genome shotgun (WGS) entry which is preliminary data.</text>
</comment>
<organism evidence="1 2">
    <name type="scientific">Pistacia integerrima</name>
    <dbReference type="NCBI Taxonomy" id="434235"/>
    <lineage>
        <taxon>Eukaryota</taxon>
        <taxon>Viridiplantae</taxon>
        <taxon>Streptophyta</taxon>
        <taxon>Embryophyta</taxon>
        <taxon>Tracheophyta</taxon>
        <taxon>Spermatophyta</taxon>
        <taxon>Magnoliopsida</taxon>
        <taxon>eudicotyledons</taxon>
        <taxon>Gunneridae</taxon>
        <taxon>Pentapetalae</taxon>
        <taxon>rosids</taxon>
        <taxon>malvids</taxon>
        <taxon>Sapindales</taxon>
        <taxon>Anacardiaceae</taxon>
        <taxon>Pistacia</taxon>
    </lineage>
</organism>